<sequence length="81" mass="9044">MDFGCGEGFLLYSLPAKKKVGIEANPHAIEHARSLGLKVYSDINELKNKRFNKIISSHVLAATLHSSLKKKRQLLTVARIK</sequence>
<evidence type="ECO:0000313" key="2">
    <source>
        <dbReference type="EMBL" id="KIE57738.1"/>
    </source>
</evidence>
<comment type="caution">
    <text evidence="2">The sequence shown here is derived from an EMBL/GenBank/DDBJ whole genome shotgun (WGS) entry which is preliminary data.</text>
</comment>
<organism evidence="2 3">
    <name type="scientific">Methylacidiphilum kamchatkense Kam1</name>
    <dbReference type="NCBI Taxonomy" id="1202785"/>
    <lineage>
        <taxon>Bacteria</taxon>
        <taxon>Pseudomonadati</taxon>
        <taxon>Verrucomicrobiota</taxon>
        <taxon>Methylacidiphilae</taxon>
        <taxon>Methylacidiphilales</taxon>
        <taxon>Methylacidiphilaceae</taxon>
        <taxon>Methylacidiphilum (ex Ratnadevi et al. 2023)</taxon>
    </lineage>
</organism>
<keyword evidence="3" id="KW-1185">Reference proteome</keyword>
<dbReference type="Gene3D" id="3.40.50.150">
    <property type="entry name" value="Vaccinia Virus protein VP39"/>
    <property type="match status" value="1"/>
</dbReference>
<proteinExistence type="predicted"/>
<dbReference type="EMBL" id="JQNX01000015">
    <property type="protein sequence ID" value="KIE57738.1"/>
    <property type="molecule type" value="Genomic_DNA"/>
</dbReference>
<evidence type="ECO:0000259" key="1">
    <source>
        <dbReference type="Pfam" id="PF13847"/>
    </source>
</evidence>
<dbReference type="Pfam" id="PF13847">
    <property type="entry name" value="Methyltransf_31"/>
    <property type="match status" value="1"/>
</dbReference>
<dbReference type="InterPro" id="IPR029063">
    <property type="entry name" value="SAM-dependent_MTases_sf"/>
</dbReference>
<accession>A0ABR4ZUC4</accession>
<name>A0ABR4ZUC4_9BACT</name>
<protein>
    <recommendedName>
        <fullName evidence="1">Methyltransferase domain-containing protein</fullName>
    </recommendedName>
</protein>
<dbReference type="CDD" id="cd02440">
    <property type="entry name" value="AdoMet_MTases"/>
    <property type="match status" value="1"/>
</dbReference>
<reference evidence="2 3" key="1">
    <citation type="submission" date="2014-08" db="EMBL/GenBank/DDBJ databases">
        <title>Methylacidiphilum kamchatkense strain Kam1 draft genome sequence.</title>
        <authorList>
            <person name="Birkeland N.-K."/>
            <person name="Erikstad H.A."/>
        </authorList>
    </citation>
    <scope>NUCLEOTIDE SEQUENCE [LARGE SCALE GENOMIC DNA]</scope>
    <source>
        <strain evidence="2 3">Kam1</strain>
    </source>
</reference>
<dbReference type="Proteomes" id="UP000031594">
    <property type="component" value="Unassembled WGS sequence"/>
</dbReference>
<feature type="domain" description="Methyltransferase" evidence="1">
    <location>
        <begin position="1"/>
        <end position="62"/>
    </location>
</feature>
<dbReference type="SUPFAM" id="SSF53335">
    <property type="entry name" value="S-adenosyl-L-methionine-dependent methyltransferases"/>
    <property type="match status" value="1"/>
</dbReference>
<gene>
    <name evidence="2" type="ORF">A946_11625</name>
</gene>
<evidence type="ECO:0000313" key="3">
    <source>
        <dbReference type="Proteomes" id="UP000031594"/>
    </source>
</evidence>
<dbReference type="InterPro" id="IPR025714">
    <property type="entry name" value="Methyltranfer_dom"/>
</dbReference>